<dbReference type="EMBL" id="JABXXO010000015">
    <property type="protein sequence ID" value="KAF7760185.1"/>
    <property type="molecule type" value="Genomic_DNA"/>
</dbReference>
<comment type="caution">
    <text evidence="1">The sequence shown here is derived from an EMBL/GenBank/DDBJ whole genome shotgun (WGS) entry which is preliminary data.</text>
</comment>
<gene>
    <name evidence="1" type="ORF">Agabi119p4_10861</name>
</gene>
<evidence type="ECO:0000313" key="1">
    <source>
        <dbReference type="EMBL" id="KAF7760185.1"/>
    </source>
</evidence>
<name>A0A8H7C1E4_AGABI</name>
<organism evidence="1 2">
    <name type="scientific">Agaricus bisporus var. burnettii</name>
    <dbReference type="NCBI Taxonomy" id="192524"/>
    <lineage>
        <taxon>Eukaryota</taxon>
        <taxon>Fungi</taxon>
        <taxon>Dikarya</taxon>
        <taxon>Basidiomycota</taxon>
        <taxon>Agaricomycotina</taxon>
        <taxon>Agaricomycetes</taxon>
        <taxon>Agaricomycetidae</taxon>
        <taxon>Agaricales</taxon>
        <taxon>Agaricineae</taxon>
        <taxon>Agaricaceae</taxon>
        <taxon>Agaricus</taxon>
    </lineage>
</organism>
<dbReference type="Proteomes" id="UP000629468">
    <property type="component" value="Unassembled WGS sequence"/>
</dbReference>
<accession>A0A8H7C1E4</accession>
<sequence>MRIRGSIEVESCVARSLCMRYLAFGQAAAGRIPTQSLARMENSQINSTLPLETIWTPFGLQMSEGILLCDRRRDLREQYLCWIREHYHRTFATYARMQLFLRLRSNAILSA</sequence>
<dbReference type="AlphaFoldDB" id="A0A8H7C1E4"/>
<evidence type="ECO:0000313" key="2">
    <source>
        <dbReference type="Proteomes" id="UP000629468"/>
    </source>
</evidence>
<protein>
    <submittedName>
        <fullName evidence="1">Uncharacterized protein</fullName>
    </submittedName>
</protein>
<reference evidence="1 2" key="1">
    <citation type="journal article" name="Sci. Rep.">
        <title>Telomere-to-telomere assembled and centromere annotated genomes of the two main subspecies of the button mushroom Agaricus bisporus reveal especially polymorphic chromosome ends.</title>
        <authorList>
            <person name="Sonnenberg A.S.M."/>
            <person name="Sedaghat-Telgerd N."/>
            <person name="Lavrijssen B."/>
            <person name="Ohm R.A."/>
            <person name="Hendrickx P.M."/>
            <person name="Scholtmeijer K."/>
            <person name="Baars J.J.P."/>
            <person name="van Peer A."/>
        </authorList>
    </citation>
    <scope>NUCLEOTIDE SEQUENCE [LARGE SCALE GENOMIC DNA]</scope>
    <source>
        <strain evidence="1 2">H119_p4</strain>
    </source>
</reference>
<proteinExistence type="predicted"/>